<name>A0AAV5W4Z6_9BILA</name>
<keyword evidence="2" id="KW-1185">Reference proteome</keyword>
<evidence type="ECO:0000313" key="2">
    <source>
        <dbReference type="Proteomes" id="UP001432322"/>
    </source>
</evidence>
<reference evidence="1" key="1">
    <citation type="submission" date="2023-10" db="EMBL/GenBank/DDBJ databases">
        <title>Genome assembly of Pristionchus species.</title>
        <authorList>
            <person name="Yoshida K."/>
            <person name="Sommer R.J."/>
        </authorList>
    </citation>
    <scope>NUCLEOTIDE SEQUENCE</scope>
    <source>
        <strain evidence="1">RS5133</strain>
    </source>
</reference>
<feature type="non-terminal residue" evidence="1">
    <location>
        <position position="1"/>
    </location>
</feature>
<dbReference type="Proteomes" id="UP001432322">
    <property type="component" value="Unassembled WGS sequence"/>
</dbReference>
<comment type="caution">
    <text evidence="1">The sequence shown here is derived from an EMBL/GenBank/DDBJ whole genome shotgun (WGS) entry which is preliminary data.</text>
</comment>
<sequence>SKFSFHLFFIPICEESMRTSVRFHTWRSLSILASRVNRVLHEAPVPRCTPRNYFPVAASASPAGTPSARSRCPYPRRTLGHIRDASWWR</sequence>
<dbReference type="AlphaFoldDB" id="A0AAV5W4Z6"/>
<protein>
    <recommendedName>
        <fullName evidence="3">Ribosomal protein</fullName>
    </recommendedName>
</protein>
<evidence type="ECO:0000313" key="1">
    <source>
        <dbReference type="EMBL" id="GMT25152.1"/>
    </source>
</evidence>
<proteinExistence type="predicted"/>
<evidence type="ECO:0008006" key="3">
    <source>
        <dbReference type="Google" id="ProtNLM"/>
    </source>
</evidence>
<gene>
    <name evidence="1" type="ORF">PFISCL1PPCAC_16449</name>
</gene>
<accession>A0AAV5W4Z6</accession>
<dbReference type="EMBL" id="BTSY01000004">
    <property type="protein sequence ID" value="GMT25152.1"/>
    <property type="molecule type" value="Genomic_DNA"/>
</dbReference>
<organism evidence="1 2">
    <name type="scientific">Pristionchus fissidentatus</name>
    <dbReference type="NCBI Taxonomy" id="1538716"/>
    <lineage>
        <taxon>Eukaryota</taxon>
        <taxon>Metazoa</taxon>
        <taxon>Ecdysozoa</taxon>
        <taxon>Nematoda</taxon>
        <taxon>Chromadorea</taxon>
        <taxon>Rhabditida</taxon>
        <taxon>Rhabditina</taxon>
        <taxon>Diplogasteromorpha</taxon>
        <taxon>Diplogasteroidea</taxon>
        <taxon>Neodiplogasteridae</taxon>
        <taxon>Pristionchus</taxon>
    </lineage>
</organism>